<dbReference type="InterPro" id="IPR028973">
    <property type="entry name" value="PhnB-like"/>
</dbReference>
<accession>A0A5B7WVG7</accession>
<name>A0A5B7WVG7_9MICC</name>
<evidence type="ECO:0000259" key="1">
    <source>
        <dbReference type="Pfam" id="PF06983"/>
    </source>
</evidence>
<reference evidence="2 3" key="1">
    <citation type="submission" date="2018-12" db="EMBL/GenBank/DDBJ databases">
        <title>Complete Genome Sequence of Glutamicibacter creatinolyticus strain LGCM259,isolated from an abscess of a 12-year-old mare in Italy.</title>
        <authorList>
            <person name="Santos R.G."/>
            <person name="Silva A.L."/>
            <person name="Seyffert N."/>
            <person name="Castro T.L.P."/>
            <person name="Attili A.R."/>
            <person name="Rifici C."/>
            <person name="Mazzullo G."/>
            <person name="Brenig B."/>
            <person name="Venanzi F."/>
            <person name="Azevedo V."/>
        </authorList>
    </citation>
    <scope>NUCLEOTIDE SEQUENCE [LARGE SCALE GENOMIC DNA]</scope>
    <source>
        <strain evidence="2 3">LGCM 259</strain>
    </source>
</reference>
<proteinExistence type="predicted"/>
<sequence>MAHIVPNIWCNGNAQEVGDFYAGIFPRTTSEVESRYPNQGLLDFQQPLAGEPLTVAVDVNGTKITLVNADDNFRPNPAISFTANFHPAFFGGDPGQTQTALDQAWQRLSEGGQVMMELDEYEFSPRYGWVEDRYGVSWQLTLAAQGETVPQFLTPCLMFCGPAQNQAAEAADFYVATFSDSKPGQRFHYPEANPPVTTESVMYSDFTLKGQTFSAMDSGVEMAFTFTPGVSLEVACRDQFEIDALWEALSAVPEAEQCGWLTDRFGVSWQIVPQNMGELMQRPGAFEKLMGMKKIVIDEF</sequence>
<dbReference type="CDD" id="cd06588">
    <property type="entry name" value="PhnB_like"/>
    <property type="match status" value="2"/>
</dbReference>
<dbReference type="Pfam" id="PF06983">
    <property type="entry name" value="3-dmu-9_3-mt"/>
    <property type="match status" value="2"/>
</dbReference>
<organism evidence="2 3">
    <name type="scientific">Glutamicibacter creatinolyticus</name>
    <dbReference type="NCBI Taxonomy" id="162496"/>
    <lineage>
        <taxon>Bacteria</taxon>
        <taxon>Bacillati</taxon>
        <taxon>Actinomycetota</taxon>
        <taxon>Actinomycetes</taxon>
        <taxon>Micrococcales</taxon>
        <taxon>Micrococcaceae</taxon>
        <taxon>Glutamicibacter</taxon>
    </lineage>
</organism>
<dbReference type="Proteomes" id="UP000307000">
    <property type="component" value="Chromosome"/>
</dbReference>
<evidence type="ECO:0000313" key="2">
    <source>
        <dbReference type="EMBL" id="QCY47295.1"/>
    </source>
</evidence>
<gene>
    <name evidence="2" type="ORF">GcLGCM259_1564</name>
</gene>
<keyword evidence="3" id="KW-1185">Reference proteome</keyword>
<dbReference type="KEGG" id="gcr:GcLGCM259_1564"/>
<dbReference type="SUPFAM" id="SSF54593">
    <property type="entry name" value="Glyoxalase/Bleomycin resistance protein/Dihydroxybiphenyl dioxygenase"/>
    <property type="match status" value="2"/>
</dbReference>
<feature type="domain" description="PhnB-like" evidence="1">
    <location>
        <begin position="3"/>
        <end position="141"/>
    </location>
</feature>
<feature type="domain" description="PhnB-like" evidence="1">
    <location>
        <begin position="153"/>
        <end position="272"/>
    </location>
</feature>
<dbReference type="AlphaFoldDB" id="A0A5B7WVG7"/>
<dbReference type="Gene3D" id="3.30.720.100">
    <property type="match status" value="1"/>
</dbReference>
<evidence type="ECO:0000313" key="3">
    <source>
        <dbReference type="Proteomes" id="UP000307000"/>
    </source>
</evidence>
<dbReference type="Gene3D" id="3.10.180.10">
    <property type="entry name" value="2,3-Dihydroxybiphenyl 1,2-Dioxygenase, domain 1"/>
    <property type="match status" value="1"/>
</dbReference>
<dbReference type="Gene3D" id="3.30.720.110">
    <property type="match status" value="1"/>
</dbReference>
<dbReference type="PANTHER" id="PTHR33990">
    <property type="entry name" value="PROTEIN YJDN-RELATED"/>
    <property type="match status" value="1"/>
</dbReference>
<dbReference type="InterPro" id="IPR029068">
    <property type="entry name" value="Glyas_Bleomycin-R_OHBP_Dase"/>
</dbReference>
<dbReference type="EMBL" id="CP034412">
    <property type="protein sequence ID" value="QCY47295.1"/>
    <property type="molecule type" value="Genomic_DNA"/>
</dbReference>
<protein>
    <recommendedName>
        <fullName evidence="1">PhnB-like domain-containing protein</fullName>
    </recommendedName>
</protein>